<dbReference type="Pfam" id="PF10117">
    <property type="entry name" value="McrBC"/>
    <property type="match status" value="1"/>
</dbReference>
<evidence type="ECO:0000313" key="1">
    <source>
        <dbReference type="EMBL" id="KFE66225.1"/>
    </source>
</evidence>
<organism evidence="1 2">
    <name type="scientific">Hyalangium minutum</name>
    <dbReference type="NCBI Taxonomy" id="394096"/>
    <lineage>
        <taxon>Bacteria</taxon>
        <taxon>Pseudomonadati</taxon>
        <taxon>Myxococcota</taxon>
        <taxon>Myxococcia</taxon>
        <taxon>Myxococcales</taxon>
        <taxon>Cystobacterineae</taxon>
        <taxon>Archangiaceae</taxon>
        <taxon>Hyalangium</taxon>
    </lineage>
</organism>
<dbReference type="STRING" id="394096.DB31_1290"/>
<evidence type="ECO:0008006" key="3">
    <source>
        <dbReference type="Google" id="ProtNLM"/>
    </source>
</evidence>
<protein>
    <recommendedName>
        <fullName evidence="3">McrBC 5-methylcytosine restriction system component</fullName>
    </recommendedName>
</protein>
<accession>A0A085WEW2</accession>
<dbReference type="PANTHER" id="PTHR38733:SF1">
    <property type="entry name" value="TYPE IV METHYL-DIRECTED RESTRICTION ENZYME ECOKMCRBC"/>
    <property type="match status" value="1"/>
</dbReference>
<name>A0A085WEW2_9BACT</name>
<dbReference type="InterPro" id="IPR019292">
    <property type="entry name" value="McrC"/>
</dbReference>
<gene>
    <name evidence="1" type="ORF">DB31_1290</name>
</gene>
<keyword evidence="2" id="KW-1185">Reference proteome</keyword>
<evidence type="ECO:0000313" key="2">
    <source>
        <dbReference type="Proteomes" id="UP000028725"/>
    </source>
</evidence>
<dbReference type="OrthoDB" id="5524663at2"/>
<dbReference type="AlphaFoldDB" id="A0A085WEW2"/>
<dbReference type="PANTHER" id="PTHR38733">
    <property type="entry name" value="PROTEIN MCRC"/>
    <property type="match status" value="1"/>
</dbReference>
<proteinExistence type="predicted"/>
<reference evidence="1 2" key="1">
    <citation type="submission" date="2014-04" db="EMBL/GenBank/DDBJ databases">
        <title>Genome assembly of Hyalangium minutum DSM 14724.</title>
        <authorList>
            <person name="Sharma G."/>
            <person name="Subramanian S."/>
        </authorList>
    </citation>
    <scope>NUCLEOTIDE SEQUENCE [LARGE SCALE GENOMIC DNA]</scope>
    <source>
        <strain evidence="1 2">DSM 14724</strain>
    </source>
</reference>
<dbReference type="EMBL" id="JMCB01000011">
    <property type="protein sequence ID" value="KFE66225.1"/>
    <property type="molecule type" value="Genomic_DNA"/>
</dbReference>
<dbReference type="RefSeq" id="WP_044192917.1">
    <property type="nucleotide sequence ID" value="NZ_JMCB01000011.1"/>
</dbReference>
<comment type="caution">
    <text evidence="1">The sequence shown here is derived from an EMBL/GenBank/DDBJ whole genome shotgun (WGS) entry which is preliminary data.</text>
</comment>
<dbReference type="Proteomes" id="UP000028725">
    <property type="component" value="Unassembled WGS sequence"/>
</dbReference>
<sequence length="406" mass="43880">MTAWTLTEWEWAELPLSPADVLEAQTHLGSALSVEPSVGGFRLRAQGVAGMVALPGGTLHVRPKVPALNLLALLDYAARDVTWSEDVVGAGEAEELLSLLGALYVRRVERLARGGWVRGYREEESERPALRGRWLVGRDLARPPTHRHRLSCRFDEFTPDVAPNRVLLAALQVLERSGLFGPHAAAHARTLTSTLAEVQPLAEVKAAEKVLNSDRRFAAYGPAVELARIILESSGLQATPGHHPLSSFIVRLAPVFEAAITRALAKVADAKGLTCHAQRPLSVDAEGRLTAIPDVVIEQGETRLVIDAKYKLPAEGMPPAEDFQQLVTYLACLNTRRGVLVLPAPGALPEETTLHLRTFGRLSEVRIVKVPLGGRATKVSTALESAAERLISWGKAGPHPVLSSQP</sequence>